<dbReference type="Pfam" id="PF06101">
    <property type="entry name" value="Vps62"/>
    <property type="match status" value="1"/>
</dbReference>
<dbReference type="GO" id="GO:0006623">
    <property type="term" value="P:protein targeting to vacuole"/>
    <property type="evidence" value="ECO:0007669"/>
    <property type="project" value="TreeGrafter"/>
</dbReference>
<dbReference type="EMBL" id="ONZQ02000011">
    <property type="protein sequence ID" value="SPO04694.1"/>
    <property type="molecule type" value="Genomic_DNA"/>
</dbReference>
<evidence type="ECO:0000313" key="3">
    <source>
        <dbReference type="EMBL" id="SPO04694.1"/>
    </source>
</evidence>
<dbReference type="InterPro" id="IPR009291">
    <property type="entry name" value="Vps62"/>
</dbReference>
<dbReference type="InterPro" id="IPR053102">
    <property type="entry name" value="VPS_Associated"/>
</dbReference>
<dbReference type="PANTHER" id="PTHR48220:SF1">
    <property type="entry name" value="VACUOLAR PROTEIN SORTING-ASSOCIATED PROTEIN 62-RELATED"/>
    <property type="match status" value="1"/>
</dbReference>
<keyword evidence="1" id="KW-0812">Transmembrane</keyword>
<feature type="signal peptide" evidence="2">
    <location>
        <begin position="1"/>
        <end position="27"/>
    </location>
</feature>
<reference evidence="3" key="1">
    <citation type="submission" date="2018-03" db="EMBL/GenBank/DDBJ databases">
        <authorList>
            <person name="Guldener U."/>
        </authorList>
    </citation>
    <scope>NUCLEOTIDE SEQUENCE</scope>
</reference>
<gene>
    <name evidence="3" type="ORF">DNG_07379</name>
</gene>
<evidence type="ECO:0008006" key="5">
    <source>
        <dbReference type="Google" id="ProtNLM"/>
    </source>
</evidence>
<evidence type="ECO:0000313" key="4">
    <source>
        <dbReference type="Proteomes" id="UP001187682"/>
    </source>
</evidence>
<organism evidence="3 4">
    <name type="scientific">Cephalotrichum gorgonifer</name>
    <dbReference type="NCBI Taxonomy" id="2041049"/>
    <lineage>
        <taxon>Eukaryota</taxon>
        <taxon>Fungi</taxon>
        <taxon>Dikarya</taxon>
        <taxon>Ascomycota</taxon>
        <taxon>Pezizomycotina</taxon>
        <taxon>Sordariomycetes</taxon>
        <taxon>Hypocreomycetidae</taxon>
        <taxon>Microascales</taxon>
        <taxon>Microascaceae</taxon>
        <taxon>Cephalotrichum</taxon>
    </lineage>
</organism>
<evidence type="ECO:0000256" key="2">
    <source>
        <dbReference type="SAM" id="SignalP"/>
    </source>
</evidence>
<sequence length="437" mass="49362">MDGLSFGWTFLTWRLLCMALLAGVGSAQLNLSLSFPDYVTRYAPLVLLHPEEPYMPSDILAHIQHTSPQLDHKILTGLPALDLDNLEVLNQFGDQVALTSNDDPTALPPWMLGERPDDSGLIRNATPCAVILVEKSEAVLDAFYFYFYSFNEGPSIKQVLEPLHSIIGGDSNFNQSLHFGNHVGDWEHNMIRFQDGKPVGIYYSQHRDGVAYDWDDEKISKIDDRPITYSARGTHATYPTKGDQIHDFAIRDYCDEGPTWDPILSAYFYHFDPPTFTLTQLSAPGALSPPSSNLTSFFHYVGRWGDAQYPESDPRQATVPRFGLKRFVTGPNGPRFKHLVRKGLMRDHPRKLGWMEWFVGVYMSWYPCCLKGWRVWVTLGIVVTAISGIIIGVWIGIRKWHKGKGEAYSRVEAGEIPLEDFVLEEQGLLSSSDDDDD</sequence>
<dbReference type="Proteomes" id="UP001187682">
    <property type="component" value="Unassembled WGS sequence"/>
</dbReference>
<comment type="caution">
    <text evidence="3">The sequence shown here is derived from an EMBL/GenBank/DDBJ whole genome shotgun (WGS) entry which is preliminary data.</text>
</comment>
<keyword evidence="1" id="KW-1133">Transmembrane helix</keyword>
<evidence type="ECO:0000256" key="1">
    <source>
        <dbReference type="SAM" id="Phobius"/>
    </source>
</evidence>
<feature type="transmembrane region" description="Helical" evidence="1">
    <location>
        <begin position="373"/>
        <end position="397"/>
    </location>
</feature>
<proteinExistence type="predicted"/>
<dbReference type="PANTHER" id="PTHR48220">
    <property type="match status" value="1"/>
</dbReference>
<keyword evidence="2" id="KW-0732">Signal</keyword>
<name>A0AAE8SXF5_9PEZI</name>
<feature type="chain" id="PRO_5042146390" description="Vacuolar protein sorting-associated protein 62" evidence="2">
    <location>
        <begin position="28"/>
        <end position="437"/>
    </location>
</feature>
<accession>A0AAE8SXF5</accession>
<dbReference type="GO" id="GO:0000329">
    <property type="term" value="C:fungal-type vacuole membrane"/>
    <property type="evidence" value="ECO:0007669"/>
    <property type="project" value="TreeGrafter"/>
</dbReference>
<protein>
    <recommendedName>
        <fullName evidence="5">Vacuolar protein sorting-associated protein 62</fullName>
    </recommendedName>
</protein>
<keyword evidence="4" id="KW-1185">Reference proteome</keyword>
<keyword evidence="1" id="KW-0472">Membrane</keyword>
<dbReference type="AlphaFoldDB" id="A0AAE8SXF5"/>